<dbReference type="Proteomes" id="UP000274429">
    <property type="component" value="Unassembled WGS sequence"/>
</dbReference>
<reference evidence="3" key="1">
    <citation type="submission" date="2017-02" db="UniProtKB">
        <authorList>
            <consortium name="WormBaseParasite"/>
        </authorList>
    </citation>
    <scope>IDENTIFICATION</scope>
</reference>
<protein>
    <submittedName>
        <fullName evidence="1 3">Uncharacterized protein</fullName>
    </submittedName>
</protein>
<proteinExistence type="predicted"/>
<evidence type="ECO:0000313" key="1">
    <source>
        <dbReference type="EMBL" id="VDM34677.1"/>
    </source>
</evidence>
<dbReference type="AlphaFoldDB" id="A0A0R3X898"/>
<name>A0A0R3X898_HYDTA</name>
<evidence type="ECO:0000313" key="2">
    <source>
        <dbReference type="Proteomes" id="UP000274429"/>
    </source>
</evidence>
<keyword evidence="2" id="KW-1185">Reference proteome</keyword>
<reference evidence="1 2" key="2">
    <citation type="submission" date="2018-11" db="EMBL/GenBank/DDBJ databases">
        <authorList>
            <consortium name="Pathogen Informatics"/>
        </authorList>
    </citation>
    <scope>NUCLEOTIDE SEQUENCE [LARGE SCALE GENOMIC DNA]</scope>
</reference>
<organism evidence="3">
    <name type="scientific">Hydatigena taeniaeformis</name>
    <name type="common">Feline tapeworm</name>
    <name type="synonym">Taenia taeniaeformis</name>
    <dbReference type="NCBI Taxonomy" id="6205"/>
    <lineage>
        <taxon>Eukaryota</taxon>
        <taxon>Metazoa</taxon>
        <taxon>Spiralia</taxon>
        <taxon>Lophotrochozoa</taxon>
        <taxon>Platyhelminthes</taxon>
        <taxon>Cestoda</taxon>
        <taxon>Eucestoda</taxon>
        <taxon>Cyclophyllidea</taxon>
        <taxon>Taeniidae</taxon>
        <taxon>Hydatigera</taxon>
    </lineage>
</organism>
<dbReference type="EMBL" id="UYWX01021030">
    <property type="protein sequence ID" value="VDM34677.1"/>
    <property type="molecule type" value="Genomic_DNA"/>
</dbReference>
<gene>
    <name evidence="1" type="ORF">TTAC_LOCUS9758</name>
</gene>
<dbReference type="WBParaSite" id="TTAC_0000977301-mRNA-1">
    <property type="protein sequence ID" value="TTAC_0000977301-mRNA-1"/>
    <property type="gene ID" value="TTAC_0000977301"/>
</dbReference>
<accession>A0A0R3X898</accession>
<sequence>MKWGLRKRQLKVAVGSVIPMARPRFPPFSRRMTLTLAIPIAANPSLLPLVSLQWRTFDTTPHRLKTVHLAFK</sequence>
<evidence type="ECO:0000313" key="3">
    <source>
        <dbReference type="WBParaSite" id="TTAC_0000977301-mRNA-1"/>
    </source>
</evidence>